<dbReference type="EMBL" id="JAMPKM010000006">
    <property type="protein sequence ID" value="MEP0817832.1"/>
    <property type="molecule type" value="Genomic_DNA"/>
</dbReference>
<dbReference type="PANTHER" id="PTHR35519">
    <property type="entry name" value="MEMBRANE PROTEINS"/>
    <property type="match status" value="1"/>
</dbReference>
<dbReference type="PANTHER" id="PTHR35519:SF2">
    <property type="entry name" value="PH DOMAIN PROTEIN"/>
    <property type="match status" value="1"/>
</dbReference>
<protein>
    <submittedName>
        <fullName evidence="2">DUF4112 domain-containing protein</fullName>
    </submittedName>
</protein>
<reference evidence="2 3" key="1">
    <citation type="submission" date="2022-04" db="EMBL/GenBank/DDBJ databases">
        <title>Positive selection, recombination, and allopatry shape intraspecific diversity of widespread and dominant cyanobacteria.</title>
        <authorList>
            <person name="Wei J."/>
            <person name="Shu W."/>
            <person name="Hu C."/>
        </authorList>
    </citation>
    <scope>NUCLEOTIDE SEQUENCE [LARGE SCALE GENOMIC DNA]</scope>
    <source>
        <strain evidence="2 3">GB2-A4</strain>
    </source>
</reference>
<keyword evidence="1" id="KW-1133">Transmembrane helix</keyword>
<accession>A0ABV0J7R9</accession>
<keyword evidence="1" id="KW-0812">Transmembrane</keyword>
<dbReference type="Pfam" id="PF13430">
    <property type="entry name" value="DUF4112"/>
    <property type="match status" value="1"/>
</dbReference>
<name>A0ABV0J7R9_9CYAN</name>
<evidence type="ECO:0000256" key="1">
    <source>
        <dbReference type="SAM" id="Phobius"/>
    </source>
</evidence>
<evidence type="ECO:0000313" key="3">
    <source>
        <dbReference type="Proteomes" id="UP001464891"/>
    </source>
</evidence>
<sequence>MRLDSDAKTARLKRIRSLSHLLDNSITIPGTRYRFGLDPILGLLPGGGDLASFLFSAYIIWEGAKLGVSQETLTRMVSNVLFDTVAGTVPVLGDFLDVTWKANTKNVALLEDHLRVAPANARSVNRWVVIAALLGLLIVFIGVVTLSFLVFSWLFRQLTGG</sequence>
<evidence type="ECO:0000313" key="2">
    <source>
        <dbReference type="EMBL" id="MEP0817832.1"/>
    </source>
</evidence>
<dbReference type="RefSeq" id="WP_190434681.1">
    <property type="nucleotide sequence ID" value="NZ_JAMPKM010000006.1"/>
</dbReference>
<comment type="caution">
    <text evidence="2">The sequence shown here is derived from an EMBL/GenBank/DDBJ whole genome shotgun (WGS) entry which is preliminary data.</text>
</comment>
<organism evidence="2 3">
    <name type="scientific">Trichocoleus desertorum GB2-A4</name>
    <dbReference type="NCBI Taxonomy" id="2933944"/>
    <lineage>
        <taxon>Bacteria</taxon>
        <taxon>Bacillati</taxon>
        <taxon>Cyanobacteriota</taxon>
        <taxon>Cyanophyceae</taxon>
        <taxon>Leptolyngbyales</taxon>
        <taxon>Trichocoleusaceae</taxon>
        <taxon>Trichocoleus</taxon>
    </lineage>
</organism>
<proteinExistence type="predicted"/>
<keyword evidence="3" id="KW-1185">Reference proteome</keyword>
<gene>
    <name evidence="2" type="ORF">NC998_12080</name>
</gene>
<dbReference type="InterPro" id="IPR025187">
    <property type="entry name" value="DUF4112"/>
</dbReference>
<keyword evidence="1" id="KW-0472">Membrane</keyword>
<dbReference type="Proteomes" id="UP001464891">
    <property type="component" value="Unassembled WGS sequence"/>
</dbReference>
<feature type="transmembrane region" description="Helical" evidence="1">
    <location>
        <begin position="127"/>
        <end position="155"/>
    </location>
</feature>